<dbReference type="InterPro" id="IPR001789">
    <property type="entry name" value="Sig_transdc_resp-reg_receiver"/>
</dbReference>
<evidence type="ECO:0000313" key="6">
    <source>
        <dbReference type="EMBL" id="RAU21358.1"/>
    </source>
</evidence>
<feature type="modified residue" description="4-aspartylphosphate" evidence="3">
    <location>
        <position position="192"/>
    </location>
</feature>
<dbReference type="GO" id="GO:0043709">
    <property type="term" value="P:cell adhesion involved in single-species biofilm formation"/>
    <property type="evidence" value="ECO:0007669"/>
    <property type="project" value="TreeGrafter"/>
</dbReference>
<dbReference type="GO" id="GO:0005886">
    <property type="term" value="C:plasma membrane"/>
    <property type="evidence" value="ECO:0007669"/>
    <property type="project" value="TreeGrafter"/>
</dbReference>
<evidence type="ECO:0000256" key="1">
    <source>
        <dbReference type="ARBA" id="ARBA00012528"/>
    </source>
</evidence>
<dbReference type="EMBL" id="PGTO01000010">
    <property type="protein sequence ID" value="RAU21358.1"/>
    <property type="molecule type" value="Genomic_DNA"/>
</dbReference>
<dbReference type="SUPFAM" id="SSF52172">
    <property type="entry name" value="CheY-like"/>
    <property type="match status" value="2"/>
</dbReference>
<accession>A0A364NWA5</accession>
<evidence type="ECO:0000259" key="4">
    <source>
        <dbReference type="PROSITE" id="PS50110"/>
    </source>
</evidence>
<feature type="domain" description="Response regulatory" evidence="4">
    <location>
        <begin position="19"/>
        <end position="134"/>
    </location>
</feature>
<protein>
    <recommendedName>
        <fullName evidence="1">diguanylate cyclase</fullName>
        <ecNumber evidence="1">2.7.7.65</ecNumber>
    </recommendedName>
</protein>
<evidence type="ECO:0000256" key="3">
    <source>
        <dbReference type="PROSITE-ProRule" id="PRU00169"/>
    </source>
</evidence>
<dbReference type="CDD" id="cd01949">
    <property type="entry name" value="GGDEF"/>
    <property type="match status" value="1"/>
</dbReference>
<comment type="caution">
    <text evidence="6">The sequence shown here is derived from an EMBL/GenBank/DDBJ whole genome shotgun (WGS) entry which is preliminary data.</text>
</comment>
<dbReference type="InterPro" id="IPR029787">
    <property type="entry name" value="Nucleotide_cyclase"/>
</dbReference>
<dbReference type="OrthoDB" id="9812260at2"/>
<keyword evidence="7" id="KW-1185">Reference proteome</keyword>
<dbReference type="GO" id="GO:0052621">
    <property type="term" value="F:diguanylate cyclase activity"/>
    <property type="evidence" value="ECO:0007669"/>
    <property type="project" value="UniProtKB-EC"/>
</dbReference>
<dbReference type="EC" id="2.7.7.65" evidence="1"/>
<reference evidence="6 7" key="1">
    <citation type="submission" date="2017-11" db="EMBL/GenBank/DDBJ databases">
        <title>Draft genome sequence of magnetotactic bacterium Magnetospirillum kuznetsovii LBB-42.</title>
        <authorList>
            <person name="Grouzdev D.S."/>
            <person name="Rysina M.S."/>
            <person name="Baslerov R.V."/>
            <person name="Koziaeva V."/>
        </authorList>
    </citation>
    <scope>NUCLEOTIDE SEQUENCE [LARGE SCALE GENOMIC DNA]</scope>
    <source>
        <strain evidence="6 7">LBB-42</strain>
    </source>
</reference>
<dbReference type="SMART" id="SM00448">
    <property type="entry name" value="REC"/>
    <property type="match status" value="2"/>
</dbReference>
<dbReference type="PROSITE" id="PS50887">
    <property type="entry name" value="GGDEF"/>
    <property type="match status" value="1"/>
</dbReference>
<dbReference type="GO" id="GO:0000160">
    <property type="term" value="P:phosphorelay signal transduction system"/>
    <property type="evidence" value="ECO:0007669"/>
    <property type="project" value="InterPro"/>
</dbReference>
<evidence type="ECO:0000259" key="5">
    <source>
        <dbReference type="PROSITE" id="PS50887"/>
    </source>
</evidence>
<evidence type="ECO:0000256" key="2">
    <source>
        <dbReference type="ARBA" id="ARBA00034247"/>
    </source>
</evidence>
<dbReference type="InterPro" id="IPR000160">
    <property type="entry name" value="GGDEF_dom"/>
</dbReference>
<dbReference type="FunFam" id="3.30.70.270:FF:000001">
    <property type="entry name" value="Diguanylate cyclase domain protein"/>
    <property type="match status" value="1"/>
</dbReference>
<dbReference type="NCBIfam" id="TIGR00254">
    <property type="entry name" value="GGDEF"/>
    <property type="match status" value="1"/>
</dbReference>
<dbReference type="InterPro" id="IPR011006">
    <property type="entry name" value="CheY-like_superfamily"/>
</dbReference>
<dbReference type="SUPFAM" id="SSF55073">
    <property type="entry name" value="Nucleotide cyclase"/>
    <property type="match status" value="1"/>
</dbReference>
<organism evidence="6 7">
    <name type="scientific">Paramagnetospirillum kuznetsovii</name>
    <dbReference type="NCBI Taxonomy" id="2053833"/>
    <lineage>
        <taxon>Bacteria</taxon>
        <taxon>Pseudomonadati</taxon>
        <taxon>Pseudomonadota</taxon>
        <taxon>Alphaproteobacteria</taxon>
        <taxon>Rhodospirillales</taxon>
        <taxon>Magnetospirillaceae</taxon>
        <taxon>Paramagnetospirillum</taxon>
    </lineage>
</organism>
<dbReference type="InterPro" id="IPR043128">
    <property type="entry name" value="Rev_trsase/Diguanyl_cyclase"/>
</dbReference>
<dbReference type="AlphaFoldDB" id="A0A364NWA5"/>
<dbReference type="Gene3D" id="3.30.70.270">
    <property type="match status" value="1"/>
</dbReference>
<gene>
    <name evidence="6" type="ORF">CU669_13050</name>
</gene>
<dbReference type="InterPro" id="IPR050469">
    <property type="entry name" value="Diguanylate_Cyclase"/>
</dbReference>
<dbReference type="PANTHER" id="PTHR45138:SF9">
    <property type="entry name" value="DIGUANYLATE CYCLASE DGCM-RELATED"/>
    <property type="match status" value="1"/>
</dbReference>
<dbReference type="Proteomes" id="UP000251075">
    <property type="component" value="Unassembled WGS sequence"/>
</dbReference>
<keyword evidence="3" id="KW-0597">Phosphoprotein</keyword>
<comment type="catalytic activity">
    <reaction evidence="2">
        <text>2 GTP = 3',3'-c-di-GMP + 2 diphosphate</text>
        <dbReference type="Rhea" id="RHEA:24898"/>
        <dbReference type="ChEBI" id="CHEBI:33019"/>
        <dbReference type="ChEBI" id="CHEBI:37565"/>
        <dbReference type="ChEBI" id="CHEBI:58805"/>
        <dbReference type="EC" id="2.7.7.65"/>
    </reaction>
</comment>
<dbReference type="Pfam" id="PF00072">
    <property type="entry name" value="Response_reg"/>
    <property type="match status" value="1"/>
</dbReference>
<feature type="domain" description="GGDEF" evidence="5">
    <location>
        <begin position="304"/>
        <end position="433"/>
    </location>
</feature>
<name>A0A364NWA5_9PROT</name>
<dbReference type="SMART" id="SM00267">
    <property type="entry name" value="GGDEF"/>
    <property type="match status" value="1"/>
</dbReference>
<dbReference type="PANTHER" id="PTHR45138">
    <property type="entry name" value="REGULATORY COMPONENTS OF SENSORY TRANSDUCTION SYSTEM"/>
    <property type="match status" value="1"/>
</dbReference>
<evidence type="ECO:0000313" key="7">
    <source>
        <dbReference type="Proteomes" id="UP000251075"/>
    </source>
</evidence>
<comment type="caution">
    <text evidence="3">Lacks conserved residue(s) required for the propagation of feature annotation.</text>
</comment>
<sequence>MQNSFQDNAARTAMALPGRVLLIDNSRAYATIVSSAIADRLGIEVSVADSLASARQLVEQWGDQILLVLSGLVLPDADEASVVHYFTHRRIPLVVVTGVFDHATRERILAQPVIDYVLKDNPSSVDYLVWLVQRISRNRALTALVIDDSNFYRGLIGSLLKLYGFAVLEAADGEAGLELIKANPQLSLVICDFELPGISGIQVVRRIRGKYARDRLAVIGVSASESVRGPISAQFIKSGANDFLHKPFLPEELFCRVAQNVENLENIASLRHMATTDPLTGLRNRRSFFDTAQRRFQALGSQSRSLAVAMMDIDHFKKVNDGHGHDCGDAVLVGVSRLLAASLRDDDLVARFGGEEFCVLFPDLDESKARKICETLRNAIESTTITFGDAVIPVTISIGLCSDRRDSLHGMLTQADQALYRAKAAGRNRVMTA</sequence>
<proteinExistence type="predicted"/>
<dbReference type="Pfam" id="PF00990">
    <property type="entry name" value="GGDEF"/>
    <property type="match status" value="1"/>
</dbReference>
<dbReference type="Gene3D" id="3.40.50.2300">
    <property type="match status" value="2"/>
</dbReference>
<dbReference type="GO" id="GO:1902201">
    <property type="term" value="P:negative regulation of bacterial-type flagellum-dependent cell motility"/>
    <property type="evidence" value="ECO:0007669"/>
    <property type="project" value="TreeGrafter"/>
</dbReference>
<feature type="domain" description="Response regulatory" evidence="4">
    <location>
        <begin position="142"/>
        <end position="261"/>
    </location>
</feature>
<dbReference type="PROSITE" id="PS50110">
    <property type="entry name" value="RESPONSE_REGULATORY"/>
    <property type="match status" value="2"/>
</dbReference>